<proteinExistence type="predicted"/>
<accession>A0A2S9V4U9</accession>
<dbReference type="OrthoDB" id="6637817at2"/>
<dbReference type="Proteomes" id="UP000238949">
    <property type="component" value="Unassembled WGS sequence"/>
</dbReference>
<evidence type="ECO:0000313" key="3">
    <source>
        <dbReference type="Proteomes" id="UP000238949"/>
    </source>
</evidence>
<evidence type="ECO:0000313" key="2">
    <source>
        <dbReference type="EMBL" id="PRO71453.1"/>
    </source>
</evidence>
<evidence type="ECO:0000256" key="1">
    <source>
        <dbReference type="SAM" id="MobiDB-lite"/>
    </source>
</evidence>
<dbReference type="AlphaFoldDB" id="A0A2S9V4U9"/>
<organism evidence="2 3">
    <name type="scientific">Alteromonas alba</name>
    <dbReference type="NCBI Taxonomy" id="2079529"/>
    <lineage>
        <taxon>Bacteria</taxon>
        <taxon>Pseudomonadati</taxon>
        <taxon>Pseudomonadota</taxon>
        <taxon>Gammaproteobacteria</taxon>
        <taxon>Alteromonadales</taxon>
        <taxon>Alteromonadaceae</taxon>
        <taxon>Alteromonas/Salinimonas group</taxon>
        <taxon>Alteromonas</taxon>
    </lineage>
</organism>
<feature type="region of interest" description="Disordered" evidence="1">
    <location>
        <begin position="90"/>
        <end position="113"/>
    </location>
</feature>
<keyword evidence="3" id="KW-1185">Reference proteome</keyword>
<dbReference type="RefSeq" id="WP_105936506.1">
    <property type="nucleotide sequence ID" value="NZ_PVNP01000205.1"/>
</dbReference>
<name>A0A2S9V4U9_9ALTE</name>
<comment type="caution">
    <text evidence="2">The sequence shown here is derived from an EMBL/GenBank/DDBJ whole genome shotgun (WGS) entry which is preliminary data.</text>
</comment>
<reference evidence="3" key="1">
    <citation type="journal article" date="2020" name="Int. J. Syst. Evol. Microbiol.">
        <title>Alteromonas alba sp. nov., a marine bacterium isolated from the seawater of the West Pacific Ocean.</title>
        <authorList>
            <person name="Sun C."/>
            <person name="Wu Y.-H."/>
            <person name="Xamxidin M."/>
            <person name="Cheng H."/>
            <person name="Xu X.-W."/>
        </authorList>
    </citation>
    <scope>NUCLEOTIDE SEQUENCE [LARGE SCALE GENOMIC DNA]</scope>
    <source>
        <strain evidence="3">190</strain>
    </source>
</reference>
<protein>
    <submittedName>
        <fullName evidence="2">Uncharacterized protein</fullName>
    </submittedName>
</protein>
<gene>
    <name evidence="2" type="ORF">C6Y40_21790</name>
</gene>
<feature type="region of interest" description="Disordered" evidence="1">
    <location>
        <begin position="53"/>
        <end position="74"/>
    </location>
</feature>
<dbReference type="EMBL" id="PVNP01000205">
    <property type="protein sequence ID" value="PRO71453.1"/>
    <property type="molecule type" value="Genomic_DNA"/>
</dbReference>
<sequence>MELSQAKDVIYTLSQGIDPASGEVLADNSCFNQPVIIRALFMAHEALDRSVKYEQRKSSLPPNAGKPWPNEEDEQLAGAFDSGSSISQLAKTHQRTPGSIKARLEKLGKISGA</sequence>
<feature type="compositionally biased region" description="Basic and acidic residues" evidence="1">
    <location>
        <begin position="102"/>
        <end position="113"/>
    </location>
</feature>